<feature type="signal peptide" evidence="1">
    <location>
        <begin position="1"/>
        <end position="21"/>
    </location>
</feature>
<dbReference type="OrthoDB" id="3478218at2759"/>
<evidence type="ECO:0000313" key="3">
    <source>
        <dbReference type="EMBL" id="KAH6696899.1"/>
    </source>
</evidence>
<dbReference type="Proteomes" id="UP000770015">
    <property type="component" value="Unassembled WGS sequence"/>
</dbReference>
<sequence>MQFSKITLSALLMGLASNALALPAPQADTNGSDELVSFTGKKVNGALVAQPAPETPDSQGLQKRGAILVVGAIAGTAALANVAKIAIEIGGDFIKDLGNWNEAREAFTKKTVEEMWRRNPDRRKFPATVCYNKGYRLRNGNGFDGRVSVKFELGLLSTDYDCMYIMGNNQFFTDSDGGFINLAYQYDTSRCTYDSGTGDLTCN</sequence>
<evidence type="ECO:0000313" key="4">
    <source>
        <dbReference type="Proteomes" id="UP000770015"/>
    </source>
</evidence>
<dbReference type="PANTHER" id="PTHR40845:SF1">
    <property type="match status" value="1"/>
</dbReference>
<reference evidence="3" key="1">
    <citation type="journal article" date="2021" name="Nat. Commun.">
        <title>Genetic determinants of endophytism in the Arabidopsis root mycobiome.</title>
        <authorList>
            <person name="Mesny F."/>
            <person name="Miyauchi S."/>
            <person name="Thiergart T."/>
            <person name="Pickel B."/>
            <person name="Atanasova L."/>
            <person name="Karlsson M."/>
            <person name="Huettel B."/>
            <person name="Barry K.W."/>
            <person name="Haridas S."/>
            <person name="Chen C."/>
            <person name="Bauer D."/>
            <person name="Andreopoulos W."/>
            <person name="Pangilinan J."/>
            <person name="LaButti K."/>
            <person name="Riley R."/>
            <person name="Lipzen A."/>
            <person name="Clum A."/>
            <person name="Drula E."/>
            <person name="Henrissat B."/>
            <person name="Kohler A."/>
            <person name="Grigoriev I.V."/>
            <person name="Martin F.M."/>
            <person name="Hacquard S."/>
        </authorList>
    </citation>
    <scope>NUCLEOTIDE SEQUENCE</scope>
    <source>
        <strain evidence="3">MPI-SDFR-AT-0117</strain>
    </source>
</reference>
<protein>
    <recommendedName>
        <fullName evidence="2">DUF7888 domain-containing protein</fullName>
    </recommendedName>
</protein>
<dbReference type="EMBL" id="JAGSXJ010000001">
    <property type="protein sequence ID" value="KAH6696899.1"/>
    <property type="molecule type" value="Genomic_DNA"/>
</dbReference>
<proteinExistence type="predicted"/>
<evidence type="ECO:0000256" key="1">
    <source>
        <dbReference type="SAM" id="SignalP"/>
    </source>
</evidence>
<name>A0A9P8VNT6_9PEZI</name>
<comment type="caution">
    <text evidence="3">The sequence shown here is derived from an EMBL/GenBank/DDBJ whole genome shotgun (WGS) entry which is preliminary data.</text>
</comment>
<gene>
    <name evidence="3" type="ORF">F5X68DRAFT_257211</name>
</gene>
<dbReference type="InterPro" id="IPR057210">
    <property type="entry name" value="DUF7888"/>
</dbReference>
<keyword evidence="4" id="KW-1185">Reference proteome</keyword>
<dbReference type="PANTHER" id="PTHR40845">
    <property type="match status" value="1"/>
</dbReference>
<feature type="chain" id="PRO_5040149731" description="DUF7888 domain-containing protein" evidence="1">
    <location>
        <begin position="22"/>
        <end position="203"/>
    </location>
</feature>
<organism evidence="3 4">
    <name type="scientific">Plectosphaerella plurivora</name>
    <dbReference type="NCBI Taxonomy" id="936078"/>
    <lineage>
        <taxon>Eukaryota</taxon>
        <taxon>Fungi</taxon>
        <taxon>Dikarya</taxon>
        <taxon>Ascomycota</taxon>
        <taxon>Pezizomycotina</taxon>
        <taxon>Sordariomycetes</taxon>
        <taxon>Hypocreomycetidae</taxon>
        <taxon>Glomerellales</taxon>
        <taxon>Plectosphaerellaceae</taxon>
        <taxon>Plectosphaerella</taxon>
    </lineage>
</organism>
<feature type="domain" description="DUF7888" evidence="2">
    <location>
        <begin position="69"/>
        <end position="203"/>
    </location>
</feature>
<evidence type="ECO:0000259" key="2">
    <source>
        <dbReference type="Pfam" id="PF25411"/>
    </source>
</evidence>
<dbReference type="AlphaFoldDB" id="A0A9P8VNT6"/>
<keyword evidence="1" id="KW-0732">Signal</keyword>
<accession>A0A9P8VNT6</accession>
<dbReference type="Pfam" id="PF25411">
    <property type="entry name" value="DUF7888"/>
    <property type="match status" value="1"/>
</dbReference>